<accession>A0A7I7MKC2</accession>
<proteinExistence type="predicted"/>
<evidence type="ECO:0000313" key="2">
    <source>
        <dbReference type="Proteomes" id="UP000466514"/>
    </source>
</evidence>
<sequence>MNAKPSVTVRQTTTVAQTATATQRAIRNRRARVGGDGTSVSCVSAIDDWSIADT</sequence>
<gene>
    <name evidence="1" type="ORF">MPSYJ_54140</name>
</gene>
<name>A0A7I7MKC2_9MYCO</name>
<dbReference type="EMBL" id="AP022574">
    <property type="protein sequence ID" value="BBX71953.1"/>
    <property type="molecule type" value="Genomic_DNA"/>
</dbReference>
<keyword evidence="2" id="KW-1185">Reference proteome</keyword>
<dbReference type="AlphaFoldDB" id="A0A7I7MKC2"/>
<protein>
    <submittedName>
        <fullName evidence="1">Uncharacterized protein</fullName>
    </submittedName>
</protein>
<dbReference type="KEGG" id="mpsc:MPSYJ_54140"/>
<reference evidence="1 2" key="1">
    <citation type="journal article" date="2019" name="Emerg. Microbes Infect.">
        <title>Comprehensive subspecies identification of 175 nontuberculous mycobacteria species based on 7547 genomic profiles.</title>
        <authorList>
            <person name="Matsumoto Y."/>
            <person name="Kinjo T."/>
            <person name="Motooka D."/>
            <person name="Nabeya D."/>
            <person name="Jung N."/>
            <person name="Uechi K."/>
            <person name="Horii T."/>
            <person name="Iida T."/>
            <person name="Fujita J."/>
            <person name="Nakamura S."/>
        </authorList>
    </citation>
    <scope>NUCLEOTIDE SEQUENCE [LARGE SCALE GENOMIC DNA]</scope>
    <source>
        <strain evidence="1 2">JCM 13323</strain>
    </source>
</reference>
<organism evidence="1 2">
    <name type="scientific">Mycolicibacterium psychrotolerans</name>
    <dbReference type="NCBI Taxonomy" id="216929"/>
    <lineage>
        <taxon>Bacteria</taxon>
        <taxon>Bacillati</taxon>
        <taxon>Actinomycetota</taxon>
        <taxon>Actinomycetes</taxon>
        <taxon>Mycobacteriales</taxon>
        <taxon>Mycobacteriaceae</taxon>
        <taxon>Mycolicibacterium</taxon>
    </lineage>
</organism>
<dbReference type="Proteomes" id="UP000466514">
    <property type="component" value="Chromosome"/>
</dbReference>
<evidence type="ECO:0000313" key="1">
    <source>
        <dbReference type="EMBL" id="BBX71953.1"/>
    </source>
</evidence>